<dbReference type="AlphaFoldDB" id="A0A0P0Y3R9"/>
<organism evidence="1 2">
    <name type="scientific">Oryza sativa subsp. japonica</name>
    <name type="common">Rice</name>
    <dbReference type="NCBI Taxonomy" id="39947"/>
    <lineage>
        <taxon>Eukaryota</taxon>
        <taxon>Viridiplantae</taxon>
        <taxon>Streptophyta</taxon>
        <taxon>Embryophyta</taxon>
        <taxon>Tracheophyta</taxon>
        <taxon>Spermatophyta</taxon>
        <taxon>Magnoliopsida</taxon>
        <taxon>Liliopsida</taxon>
        <taxon>Poales</taxon>
        <taxon>Poaceae</taxon>
        <taxon>BOP clade</taxon>
        <taxon>Oryzoideae</taxon>
        <taxon>Oryzeae</taxon>
        <taxon>Oryzinae</taxon>
        <taxon>Oryza</taxon>
        <taxon>Oryza sativa</taxon>
    </lineage>
</organism>
<proteinExistence type="predicted"/>
<gene>
    <name evidence="1" type="ordered locus">Os11g0584200</name>
    <name evidence="1" type="ORF">OSNPB_110584200</name>
</gene>
<evidence type="ECO:0000313" key="2">
    <source>
        <dbReference type="Proteomes" id="UP000059680"/>
    </source>
</evidence>
<reference evidence="1 2" key="2">
    <citation type="journal article" date="2013" name="Plant Cell Physiol.">
        <title>Rice Annotation Project Database (RAP-DB): an integrative and interactive database for rice genomics.</title>
        <authorList>
            <person name="Sakai H."/>
            <person name="Lee S.S."/>
            <person name="Tanaka T."/>
            <person name="Numa H."/>
            <person name="Kim J."/>
            <person name="Kawahara Y."/>
            <person name="Wakimoto H."/>
            <person name="Yang C.C."/>
            <person name="Iwamoto M."/>
            <person name="Abe T."/>
            <person name="Yamada Y."/>
            <person name="Muto A."/>
            <person name="Inokuchi H."/>
            <person name="Ikemura T."/>
            <person name="Matsumoto T."/>
            <person name="Sasaki T."/>
            <person name="Itoh T."/>
        </authorList>
    </citation>
    <scope>NUCLEOTIDE SEQUENCE [LARGE SCALE GENOMIC DNA]</scope>
    <source>
        <strain evidence="2">cv. Nipponbare</strain>
    </source>
</reference>
<evidence type="ECO:0000313" key="1">
    <source>
        <dbReference type="EMBL" id="BAT14625.1"/>
    </source>
</evidence>
<reference evidence="2" key="1">
    <citation type="journal article" date="2005" name="Nature">
        <title>The map-based sequence of the rice genome.</title>
        <authorList>
            <consortium name="International rice genome sequencing project (IRGSP)"/>
            <person name="Matsumoto T."/>
            <person name="Wu J."/>
            <person name="Kanamori H."/>
            <person name="Katayose Y."/>
            <person name="Fujisawa M."/>
            <person name="Namiki N."/>
            <person name="Mizuno H."/>
            <person name="Yamamoto K."/>
            <person name="Antonio B.A."/>
            <person name="Baba T."/>
            <person name="Sakata K."/>
            <person name="Nagamura Y."/>
            <person name="Aoki H."/>
            <person name="Arikawa K."/>
            <person name="Arita K."/>
            <person name="Bito T."/>
            <person name="Chiden Y."/>
            <person name="Fujitsuka N."/>
            <person name="Fukunaka R."/>
            <person name="Hamada M."/>
            <person name="Harada C."/>
            <person name="Hayashi A."/>
            <person name="Hijishita S."/>
            <person name="Honda M."/>
            <person name="Hosokawa S."/>
            <person name="Ichikawa Y."/>
            <person name="Idonuma A."/>
            <person name="Iijima M."/>
            <person name="Ikeda M."/>
            <person name="Ikeno M."/>
            <person name="Ito K."/>
            <person name="Ito S."/>
            <person name="Ito T."/>
            <person name="Ito Y."/>
            <person name="Ito Y."/>
            <person name="Iwabuchi A."/>
            <person name="Kamiya K."/>
            <person name="Karasawa W."/>
            <person name="Kurita K."/>
            <person name="Katagiri S."/>
            <person name="Kikuta A."/>
            <person name="Kobayashi H."/>
            <person name="Kobayashi N."/>
            <person name="Machita K."/>
            <person name="Maehara T."/>
            <person name="Masukawa M."/>
            <person name="Mizubayashi T."/>
            <person name="Mukai Y."/>
            <person name="Nagasaki H."/>
            <person name="Nagata Y."/>
            <person name="Naito S."/>
            <person name="Nakashima M."/>
            <person name="Nakama Y."/>
            <person name="Nakamichi Y."/>
            <person name="Nakamura M."/>
            <person name="Meguro A."/>
            <person name="Negishi M."/>
            <person name="Ohta I."/>
            <person name="Ohta T."/>
            <person name="Okamoto M."/>
            <person name="Ono N."/>
            <person name="Saji S."/>
            <person name="Sakaguchi M."/>
            <person name="Sakai K."/>
            <person name="Shibata M."/>
            <person name="Shimokawa T."/>
            <person name="Song J."/>
            <person name="Takazaki Y."/>
            <person name="Terasawa K."/>
            <person name="Tsugane M."/>
            <person name="Tsuji K."/>
            <person name="Ueda S."/>
            <person name="Waki K."/>
            <person name="Yamagata H."/>
            <person name="Yamamoto M."/>
            <person name="Yamamoto S."/>
            <person name="Yamane H."/>
            <person name="Yoshiki S."/>
            <person name="Yoshihara R."/>
            <person name="Yukawa K."/>
            <person name="Zhong H."/>
            <person name="Yano M."/>
            <person name="Yuan Q."/>
            <person name="Ouyang S."/>
            <person name="Liu J."/>
            <person name="Jones K.M."/>
            <person name="Gansberger K."/>
            <person name="Moffat K."/>
            <person name="Hill J."/>
            <person name="Bera J."/>
            <person name="Fadrosh D."/>
            <person name="Jin S."/>
            <person name="Johri S."/>
            <person name="Kim M."/>
            <person name="Overton L."/>
            <person name="Reardon M."/>
            <person name="Tsitrin T."/>
            <person name="Vuong H."/>
            <person name="Weaver B."/>
            <person name="Ciecko A."/>
            <person name="Tallon L."/>
            <person name="Jackson J."/>
            <person name="Pai G."/>
            <person name="Aken S.V."/>
            <person name="Utterback T."/>
            <person name="Reidmuller S."/>
            <person name="Feldblyum T."/>
            <person name="Hsiao J."/>
            <person name="Zismann V."/>
            <person name="Iobst S."/>
            <person name="de Vazeille A.R."/>
            <person name="Buell C.R."/>
            <person name="Ying K."/>
            <person name="Li Y."/>
            <person name="Lu T."/>
            <person name="Huang Y."/>
            <person name="Zhao Q."/>
            <person name="Feng Q."/>
            <person name="Zhang L."/>
            <person name="Zhu J."/>
            <person name="Weng Q."/>
            <person name="Mu J."/>
            <person name="Lu Y."/>
            <person name="Fan D."/>
            <person name="Liu Y."/>
            <person name="Guan J."/>
            <person name="Zhang Y."/>
            <person name="Yu S."/>
            <person name="Liu X."/>
            <person name="Zhang Y."/>
            <person name="Hong G."/>
            <person name="Han B."/>
            <person name="Choisne N."/>
            <person name="Demange N."/>
            <person name="Orjeda G."/>
            <person name="Samain S."/>
            <person name="Cattolico L."/>
            <person name="Pelletier E."/>
            <person name="Couloux A."/>
            <person name="Segurens B."/>
            <person name="Wincker P."/>
            <person name="D'Hont A."/>
            <person name="Scarpelli C."/>
            <person name="Weissenbach J."/>
            <person name="Salanoubat M."/>
            <person name="Quetier F."/>
            <person name="Yu Y."/>
            <person name="Kim H.R."/>
            <person name="Rambo T."/>
            <person name="Currie J."/>
            <person name="Collura K."/>
            <person name="Luo M."/>
            <person name="Yang T."/>
            <person name="Ammiraju J.S.S."/>
            <person name="Engler F."/>
            <person name="Soderlund C."/>
            <person name="Wing R.A."/>
            <person name="Palmer L.E."/>
            <person name="de la Bastide M."/>
            <person name="Spiegel L."/>
            <person name="Nascimento L."/>
            <person name="Zutavern T."/>
            <person name="O'Shaughnessy A."/>
            <person name="Dike S."/>
            <person name="Dedhia N."/>
            <person name="Preston R."/>
            <person name="Balija V."/>
            <person name="McCombie W.R."/>
            <person name="Chow T."/>
            <person name="Chen H."/>
            <person name="Chung M."/>
            <person name="Chen C."/>
            <person name="Shaw J."/>
            <person name="Wu H."/>
            <person name="Hsiao K."/>
            <person name="Chao Y."/>
            <person name="Chu M."/>
            <person name="Cheng C."/>
            <person name="Hour A."/>
            <person name="Lee P."/>
            <person name="Lin S."/>
            <person name="Lin Y."/>
            <person name="Liou J."/>
            <person name="Liu S."/>
            <person name="Hsing Y."/>
            <person name="Raghuvanshi S."/>
            <person name="Mohanty A."/>
            <person name="Bharti A.K."/>
            <person name="Gaur A."/>
            <person name="Gupta V."/>
            <person name="Kumar D."/>
            <person name="Ravi V."/>
            <person name="Vij S."/>
            <person name="Kapur A."/>
            <person name="Khurana P."/>
            <person name="Khurana P."/>
            <person name="Khurana J.P."/>
            <person name="Tyagi A.K."/>
            <person name="Gaikwad K."/>
            <person name="Singh A."/>
            <person name="Dalal V."/>
            <person name="Srivastava S."/>
            <person name="Dixit A."/>
            <person name="Pal A.K."/>
            <person name="Ghazi I.A."/>
            <person name="Yadav M."/>
            <person name="Pandit A."/>
            <person name="Bhargava A."/>
            <person name="Sureshbabu K."/>
            <person name="Batra K."/>
            <person name="Sharma T.R."/>
            <person name="Mohapatra T."/>
            <person name="Singh N.K."/>
            <person name="Messing J."/>
            <person name="Nelson A.B."/>
            <person name="Fuks G."/>
            <person name="Kavchok S."/>
            <person name="Keizer G."/>
            <person name="Linton E."/>
            <person name="Llaca V."/>
            <person name="Song R."/>
            <person name="Tanyolac B."/>
            <person name="Young S."/>
            <person name="Ho-Il K."/>
            <person name="Hahn J.H."/>
            <person name="Sangsakoo G."/>
            <person name="Vanavichit A."/>
            <person name="de Mattos Luiz.A.T."/>
            <person name="Zimmer P.D."/>
            <person name="Malone G."/>
            <person name="Dellagostin O."/>
            <person name="de Oliveira A.C."/>
            <person name="Bevan M."/>
            <person name="Bancroft I."/>
            <person name="Minx P."/>
            <person name="Cordum H."/>
            <person name="Wilson R."/>
            <person name="Cheng Z."/>
            <person name="Jin W."/>
            <person name="Jiang J."/>
            <person name="Leong S.A."/>
            <person name="Iwama H."/>
            <person name="Gojobori T."/>
            <person name="Itoh T."/>
            <person name="Niimura Y."/>
            <person name="Fujii Y."/>
            <person name="Habara T."/>
            <person name="Sakai H."/>
            <person name="Sato Y."/>
            <person name="Wilson G."/>
            <person name="Kumar K."/>
            <person name="McCouch S."/>
            <person name="Juretic N."/>
            <person name="Hoen D."/>
            <person name="Wright S."/>
            <person name="Bruskiewich R."/>
            <person name="Bureau T."/>
            <person name="Miyao A."/>
            <person name="Hirochika H."/>
            <person name="Nishikawa T."/>
            <person name="Kadowaki K."/>
            <person name="Sugiura M."/>
            <person name="Burr B."/>
            <person name="Sasaki T."/>
        </authorList>
    </citation>
    <scope>NUCLEOTIDE SEQUENCE [LARGE SCALE GENOMIC DNA]</scope>
    <source>
        <strain evidence="2">cv. Nipponbare</strain>
    </source>
</reference>
<feature type="non-terminal residue" evidence="1">
    <location>
        <position position="1"/>
    </location>
</feature>
<keyword evidence="2" id="KW-1185">Reference proteome</keyword>
<dbReference type="Proteomes" id="UP000059680">
    <property type="component" value="Chromosome 11"/>
</dbReference>
<protein>
    <submittedName>
        <fullName evidence="1">Os11g0584200 protein</fullName>
    </submittedName>
</protein>
<dbReference type="PaxDb" id="39947-A0A0P0Y3R9"/>
<dbReference type="EMBL" id="AP014967">
    <property type="protein sequence ID" value="BAT14625.1"/>
    <property type="molecule type" value="Genomic_DNA"/>
</dbReference>
<reference evidence="1 2" key="3">
    <citation type="journal article" date="2013" name="Rice">
        <title>Improvement of the Oryza sativa Nipponbare reference genome using next generation sequence and optical map data.</title>
        <authorList>
            <person name="Kawahara Y."/>
            <person name="de la Bastide M."/>
            <person name="Hamilton J.P."/>
            <person name="Kanamori H."/>
            <person name="McCombie W.R."/>
            <person name="Ouyang S."/>
            <person name="Schwartz D.C."/>
            <person name="Tanaka T."/>
            <person name="Wu J."/>
            <person name="Zhou S."/>
            <person name="Childs K.L."/>
            <person name="Davidson R.M."/>
            <person name="Lin H."/>
            <person name="Quesada-Ocampo L."/>
            <person name="Vaillancourt B."/>
            <person name="Sakai H."/>
            <person name="Lee S.S."/>
            <person name="Kim J."/>
            <person name="Numa H."/>
            <person name="Itoh T."/>
            <person name="Buell C.R."/>
            <person name="Matsumoto T."/>
        </authorList>
    </citation>
    <scope>NUCLEOTIDE SEQUENCE [LARGE SCALE GENOMIC DNA]</scope>
    <source>
        <strain evidence="2">cv. Nipponbare</strain>
    </source>
</reference>
<name>A0A0P0Y3R9_ORYSJ</name>
<accession>A0A0P0Y3R9</accession>
<sequence>RLRVRAPDDGTRRPNRWFVVRLLRPAPDLRHLFSCLAGILQHKRDEGEHDG</sequence>
<dbReference type="Gramene" id="Os11t0584200-00">
    <property type="protein sequence ID" value="Os11t0584200-00"/>
    <property type="gene ID" value="Os11g0584200"/>
</dbReference>
<dbReference type="InParanoid" id="A0A0P0Y3R9"/>